<name>A0ABN1VBB6_9PSEU</name>
<dbReference type="InterPro" id="IPR001387">
    <property type="entry name" value="Cro/C1-type_HTH"/>
</dbReference>
<dbReference type="SUPFAM" id="SSF46785">
    <property type="entry name" value="Winged helix' DNA-binding domain"/>
    <property type="match status" value="1"/>
</dbReference>
<evidence type="ECO:0000313" key="7">
    <source>
        <dbReference type="Proteomes" id="UP001500467"/>
    </source>
</evidence>
<organism evidence="6 7">
    <name type="scientific">Prauserella alba</name>
    <dbReference type="NCBI Taxonomy" id="176898"/>
    <lineage>
        <taxon>Bacteria</taxon>
        <taxon>Bacillati</taxon>
        <taxon>Actinomycetota</taxon>
        <taxon>Actinomycetes</taxon>
        <taxon>Pseudonocardiales</taxon>
        <taxon>Pseudonocardiaceae</taxon>
        <taxon>Prauserella</taxon>
    </lineage>
</organism>
<dbReference type="SUPFAM" id="SSF47413">
    <property type="entry name" value="lambda repressor-like DNA-binding domains"/>
    <property type="match status" value="2"/>
</dbReference>
<keyword evidence="1" id="KW-0805">Transcription regulation</keyword>
<dbReference type="Gene3D" id="1.10.10.10">
    <property type="entry name" value="Winged helix-like DNA-binding domain superfamily/Winged helix DNA-binding domain"/>
    <property type="match status" value="1"/>
</dbReference>
<dbReference type="InterPro" id="IPR036388">
    <property type="entry name" value="WH-like_DNA-bd_sf"/>
</dbReference>
<proteinExistence type="predicted"/>
<reference evidence="6 7" key="1">
    <citation type="journal article" date="2019" name="Int. J. Syst. Evol. Microbiol.">
        <title>The Global Catalogue of Microorganisms (GCM) 10K type strain sequencing project: providing services to taxonomists for standard genome sequencing and annotation.</title>
        <authorList>
            <consortium name="The Broad Institute Genomics Platform"/>
            <consortium name="The Broad Institute Genome Sequencing Center for Infectious Disease"/>
            <person name="Wu L."/>
            <person name="Ma J."/>
        </authorList>
    </citation>
    <scope>NUCLEOTIDE SEQUENCE [LARGE SCALE GENOMIC DNA]</scope>
    <source>
        <strain evidence="6 7">JCM 13022</strain>
    </source>
</reference>
<evidence type="ECO:0000313" key="6">
    <source>
        <dbReference type="EMBL" id="GAA1203603.1"/>
    </source>
</evidence>
<evidence type="ECO:0000256" key="1">
    <source>
        <dbReference type="ARBA" id="ARBA00023015"/>
    </source>
</evidence>
<dbReference type="InterPro" id="IPR000524">
    <property type="entry name" value="Tscrpt_reg_HTH_GntR"/>
</dbReference>
<accession>A0ABN1VBB6</accession>
<keyword evidence="3" id="KW-0804">Transcription</keyword>
<sequence length="320" mass="35035">MWCSELILSIMPTQDQDVRTQIVELMNALVTVREERDLSRLTVAKLMGFTTHSAADRFEQDIQDPMFSKVLRYAHAIGVRVHATVTAPDGQVSPEVSTLPDDSTQLSQVQRALVAIRTAQGRTQAQVSEGLDCVPHGVYVRERSGDLRLSTLLRYAAALGARVDFSLSLPPGEGEDEVSEPRCRDRPGAAAWPHQESLASRIAEALRTRIEGAEWPPGGCMPTQQELCAEYNCTLPTVGDALRVLRATGLVAAGFGDHPHVHACPGEVDLSRDLADLAHQVGQRRWGNDDPGLDPDSWLADLQQRLTNLAGLAEQQNQRP</sequence>
<dbReference type="Proteomes" id="UP001500467">
    <property type="component" value="Unassembled WGS sequence"/>
</dbReference>
<comment type="caution">
    <text evidence="6">The sequence shown here is derived from an EMBL/GenBank/DDBJ whole genome shotgun (WGS) entry which is preliminary data.</text>
</comment>
<gene>
    <name evidence="6" type="ORF">GCM10009675_21660</name>
</gene>
<evidence type="ECO:0000259" key="5">
    <source>
        <dbReference type="PROSITE" id="PS50949"/>
    </source>
</evidence>
<dbReference type="PROSITE" id="PS50949">
    <property type="entry name" value="HTH_GNTR"/>
    <property type="match status" value="1"/>
</dbReference>
<feature type="region of interest" description="Disordered" evidence="4">
    <location>
        <begin position="170"/>
        <end position="189"/>
    </location>
</feature>
<keyword evidence="7" id="KW-1185">Reference proteome</keyword>
<protein>
    <recommendedName>
        <fullName evidence="5">HTH gntR-type domain-containing protein</fullName>
    </recommendedName>
</protein>
<dbReference type="Pfam" id="PF00392">
    <property type="entry name" value="GntR"/>
    <property type="match status" value="1"/>
</dbReference>
<feature type="domain" description="HTH gntR-type" evidence="5">
    <location>
        <begin position="196"/>
        <end position="264"/>
    </location>
</feature>
<keyword evidence="2" id="KW-0238">DNA-binding</keyword>
<evidence type="ECO:0000256" key="4">
    <source>
        <dbReference type="SAM" id="MobiDB-lite"/>
    </source>
</evidence>
<dbReference type="InterPro" id="IPR036390">
    <property type="entry name" value="WH_DNA-bd_sf"/>
</dbReference>
<dbReference type="EMBL" id="BAAALM010000007">
    <property type="protein sequence ID" value="GAA1203603.1"/>
    <property type="molecule type" value="Genomic_DNA"/>
</dbReference>
<evidence type="ECO:0000256" key="2">
    <source>
        <dbReference type="ARBA" id="ARBA00023125"/>
    </source>
</evidence>
<evidence type="ECO:0000256" key="3">
    <source>
        <dbReference type="ARBA" id="ARBA00023163"/>
    </source>
</evidence>
<dbReference type="InterPro" id="IPR010982">
    <property type="entry name" value="Lambda_DNA-bd_dom_sf"/>
</dbReference>
<dbReference type="SMART" id="SM00530">
    <property type="entry name" value="HTH_XRE"/>
    <property type="match status" value="2"/>
</dbReference>